<dbReference type="GO" id="GO:0006537">
    <property type="term" value="P:glutamate biosynthetic process"/>
    <property type="evidence" value="ECO:0007669"/>
    <property type="project" value="UniProtKB-KW"/>
</dbReference>
<dbReference type="NCBIfam" id="TIGR01317">
    <property type="entry name" value="GOGAT_sm_gam"/>
    <property type="match status" value="1"/>
</dbReference>
<dbReference type="InterPro" id="IPR036188">
    <property type="entry name" value="FAD/NAD-bd_sf"/>
</dbReference>
<dbReference type="Gene3D" id="3.50.50.60">
    <property type="entry name" value="FAD/NAD(P)-binding domain"/>
    <property type="match status" value="1"/>
</dbReference>
<dbReference type="Gene3D" id="1.10.1060.10">
    <property type="entry name" value="Alpha-helical ferredoxin"/>
    <property type="match status" value="1"/>
</dbReference>
<keyword evidence="2 7" id="KW-0560">Oxidoreductase</keyword>
<keyword evidence="8" id="KW-1185">Reference proteome</keyword>
<sequence>MGKPTGFMEYSREVESHRPIDERIKDFQEIMLPLSPDEVRSQAARCMDCGVPFCHGYGCPVVNRIPEFNEYVYSGQWHEACKILHATNNFPEFTGRVCPAPCETACTANLCTDPVSIRHIEYTIVEYGFEQGWIKPILPERKTGKRVAVIGSGPAGLAAAQQLARAGHSVVVFEKDAAPGGLLRYGIPNFKLDKAVIDRRIAQMAGEGVEFETDTNVGKDITGKYLLKRFDAVCLAIGAETPRDLNVPGRGLDGVYFAMDFLGRQNKIICGEAVNDKEIISARGKNVVVIGGGDTGSDCVGTSNRQGAKSVTQFEILPKPPESRPPSTPWPMWPATMRSSSSHEEGCTRRWSVSTKRVLGTETRVRGLECVEVEWSKNRKGAWQMKEVPGSEFEIEAELVLLAMGFVHPKHAGLVDEFELETDRRGNIVIDRNGMTSREGVFAAGDSIMGASLVVRAIADGRKTAEGIDNRLLAE</sequence>
<dbReference type="Proteomes" id="UP000188181">
    <property type="component" value="Chromosome"/>
</dbReference>
<dbReference type="InterPro" id="IPR028261">
    <property type="entry name" value="DPD_II"/>
</dbReference>
<organism evidence="7 8">
    <name type="scientific">Limihaloglobus sulfuriphilus</name>
    <dbReference type="NCBI Taxonomy" id="1851148"/>
    <lineage>
        <taxon>Bacteria</taxon>
        <taxon>Pseudomonadati</taxon>
        <taxon>Planctomycetota</taxon>
        <taxon>Phycisphaerae</taxon>
        <taxon>Sedimentisphaerales</taxon>
        <taxon>Sedimentisphaeraceae</taxon>
        <taxon>Limihaloglobus</taxon>
    </lineage>
</organism>
<dbReference type="PANTHER" id="PTHR43100:SF1">
    <property type="entry name" value="GLUTAMATE SYNTHASE [NADPH] SMALL CHAIN"/>
    <property type="match status" value="1"/>
</dbReference>
<protein>
    <submittedName>
        <fullName evidence="7">Glutamate synthase [NADPH] small chain</fullName>
        <ecNumber evidence="7">1.4.1.13</ecNumber>
    </submittedName>
</protein>
<dbReference type="RefSeq" id="WP_146684477.1">
    <property type="nucleotide sequence ID" value="NZ_CP019646.1"/>
</dbReference>
<dbReference type="AlphaFoldDB" id="A0A1Q2MIW2"/>
<dbReference type="InterPro" id="IPR006005">
    <property type="entry name" value="Glut_synth_ssu1"/>
</dbReference>
<dbReference type="Pfam" id="PF14691">
    <property type="entry name" value="Fer4_20"/>
    <property type="match status" value="1"/>
</dbReference>
<evidence type="ECO:0000256" key="1">
    <source>
        <dbReference type="ARBA" id="ARBA00022605"/>
    </source>
</evidence>
<dbReference type="InterPro" id="IPR023753">
    <property type="entry name" value="FAD/NAD-binding_dom"/>
</dbReference>
<comment type="pathway">
    <text evidence="4">Amino-acid biosynthesis.</text>
</comment>
<proteinExistence type="predicted"/>
<feature type="domain" description="Dihydroprymidine dehydrogenase" evidence="6">
    <location>
        <begin position="23"/>
        <end position="132"/>
    </location>
</feature>
<accession>A0A1Q2MIW2</accession>
<dbReference type="KEGG" id="pbas:SMSP2_02649"/>
<dbReference type="Gene3D" id="3.40.50.720">
    <property type="entry name" value="NAD(P)-binding Rossmann-like Domain"/>
    <property type="match status" value="1"/>
</dbReference>
<dbReference type="EC" id="1.4.1.13" evidence="7"/>
<dbReference type="PRINTS" id="PR00419">
    <property type="entry name" value="ADXRDTASE"/>
</dbReference>
<dbReference type="OrthoDB" id="9803192at2"/>
<evidence type="ECO:0000256" key="3">
    <source>
        <dbReference type="ARBA" id="ARBA00023164"/>
    </source>
</evidence>
<dbReference type="InterPro" id="IPR051394">
    <property type="entry name" value="Glutamate_Synthase"/>
</dbReference>
<dbReference type="GO" id="GO:0004355">
    <property type="term" value="F:glutamate synthase (NADPH) activity"/>
    <property type="evidence" value="ECO:0007669"/>
    <property type="project" value="UniProtKB-EC"/>
</dbReference>
<keyword evidence="3" id="KW-0314">Glutamate biosynthesis</keyword>
<dbReference type="InterPro" id="IPR009051">
    <property type="entry name" value="Helical_ferredxn"/>
</dbReference>
<evidence type="ECO:0000256" key="2">
    <source>
        <dbReference type="ARBA" id="ARBA00023002"/>
    </source>
</evidence>
<dbReference type="EMBL" id="CP019646">
    <property type="protein sequence ID" value="AQQ72267.1"/>
    <property type="molecule type" value="Genomic_DNA"/>
</dbReference>
<dbReference type="Pfam" id="PF07992">
    <property type="entry name" value="Pyr_redox_2"/>
    <property type="match status" value="1"/>
</dbReference>
<dbReference type="PANTHER" id="PTHR43100">
    <property type="entry name" value="GLUTAMATE SYNTHASE [NADPH] SMALL CHAIN"/>
    <property type="match status" value="1"/>
</dbReference>
<dbReference type="SUPFAM" id="SSF51971">
    <property type="entry name" value="Nucleotide-binding domain"/>
    <property type="match status" value="2"/>
</dbReference>
<keyword evidence="1" id="KW-0028">Amino-acid biosynthesis</keyword>
<reference evidence="8" key="1">
    <citation type="submission" date="2017-02" db="EMBL/GenBank/DDBJ databases">
        <title>Comparative genomics and description of representatives of a novel lineage of planctomycetes thriving in anoxic sediments.</title>
        <authorList>
            <person name="Spring S."/>
            <person name="Bunk B."/>
            <person name="Sproer C."/>
        </authorList>
    </citation>
    <scope>NUCLEOTIDE SEQUENCE [LARGE SCALE GENOMIC DNA]</scope>
    <source>
        <strain evidence="8">SM-Chi-D1</strain>
    </source>
</reference>
<name>A0A1Q2MIW2_9BACT</name>
<evidence type="ECO:0000313" key="7">
    <source>
        <dbReference type="EMBL" id="AQQ72267.1"/>
    </source>
</evidence>
<dbReference type="GO" id="GO:0051536">
    <property type="term" value="F:iron-sulfur cluster binding"/>
    <property type="evidence" value="ECO:0007669"/>
    <property type="project" value="InterPro"/>
</dbReference>
<dbReference type="SUPFAM" id="SSF46548">
    <property type="entry name" value="alpha-helical ferredoxin"/>
    <property type="match status" value="1"/>
</dbReference>
<evidence type="ECO:0000259" key="6">
    <source>
        <dbReference type="Pfam" id="PF14691"/>
    </source>
</evidence>
<dbReference type="GO" id="GO:0016639">
    <property type="term" value="F:oxidoreductase activity, acting on the CH-NH2 group of donors, NAD or NADP as acceptor"/>
    <property type="evidence" value="ECO:0007669"/>
    <property type="project" value="InterPro"/>
</dbReference>
<feature type="domain" description="FAD/NAD(P)-binding" evidence="5">
    <location>
        <begin position="146"/>
        <end position="461"/>
    </location>
</feature>
<evidence type="ECO:0000313" key="8">
    <source>
        <dbReference type="Proteomes" id="UP000188181"/>
    </source>
</evidence>
<gene>
    <name evidence="7" type="primary">gltB_2</name>
    <name evidence="7" type="ORF">SMSP2_02649</name>
</gene>
<evidence type="ECO:0000256" key="4">
    <source>
        <dbReference type="ARBA" id="ARBA00029440"/>
    </source>
</evidence>
<dbReference type="STRING" id="1851148.SMSP2_02649"/>
<evidence type="ECO:0000259" key="5">
    <source>
        <dbReference type="Pfam" id="PF07992"/>
    </source>
</evidence>